<accession>A0A0F9HRW1</accession>
<reference evidence="1" key="1">
    <citation type="journal article" date="2015" name="Nature">
        <title>Complex archaea that bridge the gap between prokaryotes and eukaryotes.</title>
        <authorList>
            <person name="Spang A."/>
            <person name="Saw J.H."/>
            <person name="Jorgensen S.L."/>
            <person name="Zaremba-Niedzwiedzka K."/>
            <person name="Martijn J."/>
            <person name="Lind A.E."/>
            <person name="van Eijk R."/>
            <person name="Schleper C."/>
            <person name="Guy L."/>
            <person name="Ettema T.J."/>
        </authorList>
    </citation>
    <scope>NUCLEOTIDE SEQUENCE</scope>
</reference>
<comment type="caution">
    <text evidence="1">The sequence shown here is derived from an EMBL/GenBank/DDBJ whole genome shotgun (WGS) entry which is preliminary data.</text>
</comment>
<organism evidence="1">
    <name type="scientific">marine sediment metagenome</name>
    <dbReference type="NCBI Taxonomy" id="412755"/>
    <lineage>
        <taxon>unclassified sequences</taxon>
        <taxon>metagenomes</taxon>
        <taxon>ecological metagenomes</taxon>
    </lineage>
</organism>
<dbReference type="AlphaFoldDB" id="A0A0F9HRW1"/>
<dbReference type="EMBL" id="LAZR01021703">
    <property type="protein sequence ID" value="KKL84410.1"/>
    <property type="molecule type" value="Genomic_DNA"/>
</dbReference>
<protein>
    <submittedName>
        <fullName evidence="1">Uncharacterized protein</fullName>
    </submittedName>
</protein>
<sequence length="108" mass="11767">MTDKHTPCACRATEHIFSREELQYDKEAFERTGKLAEPRVDILYCPLHAAAPGLLEALEGRAKQAHVASRGMAEVSEDAYPSSPHLGTFDECPADGCVKARAIIKAAK</sequence>
<evidence type="ECO:0000313" key="1">
    <source>
        <dbReference type="EMBL" id="KKL84410.1"/>
    </source>
</evidence>
<gene>
    <name evidence="1" type="ORF">LCGC14_1965030</name>
</gene>
<proteinExistence type="predicted"/>
<name>A0A0F9HRW1_9ZZZZ</name>